<dbReference type="PANTHER" id="PTHR11409">
    <property type="entry name" value="ADENOSINE DEAMINASE"/>
    <property type="match status" value="1"/>
</dbReference>
<dbReference type="InterPro" id="IPR013659">
    <property type="entry name" value="A_deaminase_N"/>
</dbReference>
<dbReference type="Proteomes" id="UP001627154">
    <property type="component" value="Unassembled WGS sequence"/>
</dbReference>
<comment type="cofactor">
    <cofactor evidence="1">
        <name>Zn(2+)</name>
        <dbReference type="ChEBI" id="CHEBI:29105"/>
    </cofactor>
</comment>
<dbReference type="Pfam" id="PF08451">
    <property type="entry name" value="A_deaminase_N"/>
    <property type="match status" value="1"/>
</dbReference>
<proteinExistence type="predicted"/>
<evidence type="ECO:0000256" key="1">
    <source>
        <dbReference type="ARBA" id="ARBA00001947"/>
    </source>
</evidence>
<evidence type="ECO:0000259" key="4">
    <source>
        <dbReference type="Pfam" id="PF00962"/>
    </source>
</evidence>
<reference evidence="6 7" key="1">
    <citation type="journal article" date="2024" name="bioRxiv">
        <title>A reference genome for Trichogramma kaykai: A tiny desert-dwelling parasitoid wasp with competing sex-ratio distorters.</title>
        <authorList>
            <person name="Culotta J."/>
            <person name="Lindsey A.R."/>
        </authorList>
    </citation>
    <scope>NUCLEOTIDE SEQUENCE [LARGE SCALE GENOMIC DNA]</scope>
    <source>
        <strain evidence="6 7">KSX58</strain>
    </source>
</reference>
<dbReference type="InterPro" id="IPR032466">
    <property type="entry name" value="Metal_Hydrolase"/>
</dbReference>
<feature type="domain" description="Adenosine deaminase" evidence="4">
    <location>
        <begin position="273"/>
        <end position="371"/>
    </location>
</feature>
<dbReference type="Pfam" id="PF00962">
    <property type="entry name" value="A_deaminase"/>
    <property type="match status" value="1"/>
</dbReference>
<gene>
    <name evidence="6" type="ORF">TKK_014170</name>
</gene>
<dbReference type="PANTHER" id="PTHR11409:SF39">
    <property type="entry name" value="ADENOSINE DEAMINASE 2"/>
    <property type="match status" value="1"/>
</dbReference>
<dbReference type="SUPFAM" id="SSF51556">
    <property type="entry name" value="Metallo-dependent hydrolases"/>
    <property type="match status" value="2"/>
</dbReference>
<keyword evidence="2" id="KW-0479">Metal-binding</keyword>
<sequence>MSVRNFKRLCTYLLLIFVACIMLLLLFNNYPVVVSSTESYLKDRERLIEAERKLRFGHDVDLTSDEMKANECLMRAKTEEIDNELQLSDIPRTFYRRRISNFKKIKLFRVYQILRKMPKGGLFHAHGLSILSIDKVLEYTRLPNLYVCVSGDRLRFRFSRSRPASDDRCRAWASMEEQRRKNPNLDEKLKRKLRLDPATTTSPEVGHVELTTIYEKFMCEALQELHDDNIMFLELRNALIPLYDFEGTTYTREDTVRTLLKVVKCYALIKHSKLMEVVKKKIVVEVSPISNQVLKLVADMRNHPAAHFFAMNLPVVMTSDDQALWGASGLSYDFYEAFVGIMSSEADLRALKQLALNSIKNGSLNEQERTRAFEIFNREWIKFVVELTNSSLCADE</sequence>
<evidence type="ECO:0000256" key="3">
    <source>
        <dbReference type="ARBA" id="ARBA00022801"/>
    </source>
</evidence>
<evidence type="ECO:0000256" key="2">
    <source>
        <dbReference type="ARBA" id="ARBA00022723"/>
    </source>
</evidence>
<dbReference type="GO" id="GO:0016787">
    <property type="term" value="F:hydrolase activity"/>
    <property type="evidence" value="ECO:0007669"/>
    <property type="project" value="UniProtKB-KW"/>
</dbReference>
<evidence type="ECO:0008006" key="8">
    <source>
        <dbReference type="Google" id="ProtNLM"/>
    </source>
</evidence>
<keyword evidence="3" id="KW-0378">Hydrolase</keyword>
<evidence type="ECO:0000259" key="5">
    <source>
        <dbReference type="Pfam" id="PF08451"/>
    </source>
</evidence>
<dbReference type="InterPro" id="IPR006330">
    <property type="entry name" value="Ado/ade_deaminase"/>
</dbReference>
<protein>
    <recommendedName>
        <fullName evidence="8">Adenosine deaminase domain-containing protein</fullName>
    </recommendedName>
</protein>
<dbReference type="InterPro" id="IPR001365">
    <property type="entry name" value="A_deaminase_dom"/>
</dbReference>
<evidence type="ECO:0000313" key="7">
    <source>
        <dbReference type="Proteomes" id="UP001627154"/>
    </source>
</evidence>
<organism evidence="6 7">
    <name type="scientific">Trichogramma kaykai</name>
    <dbReference type="NCBI Taxonomy" id="54128"/>
    <lineage>
        <taxon>Eukaryota</taxon>
        <taxon>Metazoa</taxon>
        <taxon>Ecdysozoa</taxon>
        <taxon>Arthropoda</taxon>
        <taxon>Hexapoda</taxon>
        <taxon>Insecta</taxon>
        <taxon>Pterygota</taxon>
        <taxon>Neoptera</taxon>
        <taxon>Endopterygota</taxon>
        <taxon>Hymenoptera</taxon>
        <taxon>Apocrita</taxon>
        <taxon>Proctotrupomorpha</taxon>
        <taxon>Chalcidoidea</taxon>
        <taxon>Trichogrammatidae</taxon>
        <taxon>Trichogramma</taxon>
    </lineage>
</organism>
<comment type="caution">
    <text evidence="6">The sequence shown here is derived from an EMBL/GenBank/DDBJ whole genome shotgun (WGS) entry which is preliminary data.</text>
</comment>
<dbReference type="AlphaFoldDB" id="A0ABD2WDQ7"/>
<keyword evidence="7" id="KW-1185">Reference proteome</keyword>
<dbReference type="PROSITE" id="PS51257">
    <property type="entry name" value="PROKAR_LIPOPROTEIN"/>
    <property type="match status" value="1"/>
</dbReference>
<dbReference type="Gene3D" id="3.20.20.140">
    <property type="entry name" value="Metal-dependent hydrolases"/>
    <property type="match status" value="2"/>
</dbReference>
<dbReference type="EMBL" id="JBJJXI010000112">
    <property type="protein sequence ID" value="KAL3391111.1"/>
    <property type="molecule type" value="Genomic_DNA"/>
</dbReference>
<dbReference type="GO" id="GO:0046872">
    <property type="term" value="F:metal ion binding"/>
    <property type="evidence" value="ECO:0007669"/>
    <property type="project" value="UniProtKB-KW"/>
</dbReference>
<name>A0ABD2WDQ7_9HYME</name>
<accession>A0ABD2WDQ7</accession>
<feature type="domain" description="Adenosine/AMP deaminase N-terminal" evidence="5">
    <location>
        <begin position="34"/>
        <end position="89"/>
    </location>
</feature>
<evidence type="ECO:0000313" key="6">
    <source>
        <dbReference type="EMBL" id="KAL3391111.1"/>
    </source>
</evidence>